<comment type="caution">
    <text evidence="4">The sequence shown here is derived from an EMBL/GenBank/DDBJ whole genome shotgun (WGS) entry which is preliminary data.</text>
</comment>
<proteinExistence type="inferred from homology"/>
<feature type="compositionally biased region" description="Pro residues" evidence="2">
    <location>
        <begin position="1"/>
        <end position="12"/>
    </location>
</feature>
<name>A0AAW0U7A4_SCYPA</name>
<feature type="compositionally biased region" description="Pro residues" evidence="2">
    <location>
        <begin position="36"/>
        <end position="58"/>
    </location>
</feature>
<dbReference type="PANTHER" id="PTHR12195">
    <property type="entry name" value="CYTOPLASMIC FMR1-INTERACTING PROTEIN-RELATED"/>
    <property type="match status" value="1"/>
</dbReference>
<protein>
    <recommendedName>
        <fullName evidence="3">CYRIA/CYRIB Rac1 binding domain-containing protein</fullName>
    </recommendedName>
</protein>
<evidence type="ECO:0000256" key="1">
    <source>
        <dbReference type="ARBA" id="ARBA00025790"/>
    </source>
</evidence>
<dbReference type="GO" id="GO:0005737">
    <property type="term" value="C:cytoplasm"/>
    <property type="evidence" value="ECO:0007669"/>
    <property type="project" value="UniProtKB-ARBA"/>
</dbReference>
<evidence type="ECO:0000259" key="3">
    <source>
        <dbReference type="Pfam" id="PF07159"/>
    </source>
</evidence>
<feature type="region of interest" description="Disordered" evidence="2">
    <location>
        <begin position="194"/>
        <end position="225"/>
    </location>
</feature>
<dbReference type="InterPro" id="IPR008081">
    <property type="entry name" value="Cytoplasmic_FMR1-int"/>
</dbReference>
<dbReference type="GO" id="GO:0031267">
    <property type="term" value="F:small GTPase binding"/>
    <property type="evidence" value="ECO:0007669"/>
    <property type="project" value="InterPro"/>
</dbReference>
<evidence type="ECO:0000256" key="2">
    <source>
        <dbReference type="SAM" id="MobiDB-lite"/>
    </source>
</evidence>
<dbReference type="PIRSF" id="PIRSF008153">
    <property type="entry name" value="FMR1_interacting"/>
    <property type="match status" value="1"/>
</dbReference>
<accession>A0AAW0U7A4</accession>
<feature type="region of interest" description="Disordered" evidence="2">
    <location>
        <begin position="1"/>
        <end position="171"/>
    </location>
</feature>
<feature type="domain" description="CYRIA/CYRIB Rac1 binding" evidence="3">
    <location>
        <begin position="360"/>
        <end position="574"/>
    </location>
</feature>
<feature type="compositionally biased region" description="Basic residues" evidence="2">
    <location>
        <begin position="199"/>
        <end position="209"/>
    </location>
</feature>
<dbReference type="EMBL" id="JARAKH010000018">
    <property type="protein sequence ID" value="KAK8395380.1"/>
    <property type="molecule type" value="Genomic_DNA"/>
</dbReference>
<dbReference type="EMBL" id="JARAKH010000018">
    <property type="protein sequence ID" value="KAK8395381.1"/>
    <property type="molecule type" value="Genomic_DNA"/>
</dbReference>
<evidence type="ECO:0000313" key="4">
    <source>
        <dbReference type="EMBL" id="KAK8395381.1"/>
    </source>
</evidence>
<dbReference type="Pfam" id="PF07159">
    <property type="entry name" value="CYRIA-B_Rac1-bd"/>
    <property type="match status" value="1"/>
</dbReference>
<keyword evidence="5" id="KW-1185">Reference proteome</keyword>
<dbReference type="EMBL" id="JARAKH010000018">
    <property type="protein sequence ID" value="KAK8395388.1"/>
    <property type="molecule type" value="Genomic_DNA"/>
</dbReference>
<gene>
    <name evidence="4" type="ORF">O3P69_006204</name>
</gene>
<dbReference type="Proteomes" id="UP001487740">
    <property type="component" value="Unassembled WGS sequence"/>
</dbReference>
<reference evidence="4 5" key="1">
    <citation type="submission" date="2023-03" db="EMBL/GenBank/DDBJ databases">
        <title>High-quality genome of Scylla paramamosain provides insights in environmental adaptation.</title>
        <authorList>
            <person name="Zhang L."/>
        </authorList>
    </citation>
    <scope>NUCLEOTIDE SEQUENCE [LARGE SCALE GENOMIC DNA]</scope>
    <source>
        <strain evidence="4">LZ_2023a</strain>
        <tissue evidence="4">Muscle</tissue>
    </source>
</reference>
<dbReference type="InterPro" id="IPR009828">
    <property type="entry name" value="CYRIA/CYRIB_Rac1-bd"/>
</dbReference>
<organism evidence="4 5">
    <name type="scientific">Scylla paramamosain</name>
    <name type="common">Mud crab</name>
    <dbReference type="NCBI Taxonomy" id="85552"/>
    <lineage>
        <taxon>Eukaryota</taxon>
        <taxon>Metazoa</taxon>
        <taxon>Ecdysozoa</taxon>
        <taxon>Arthropoda</taxon>
        <taxon>Crustacea</taxon>
        <taxon>Multicrustacea</taxon>
        <taxon>Malacostraca</taxon>
        <taxon>Eumalacostraca</taxon>
        <taxon>Eucarida</taxon>
        <taxon>Decapoda</taxon>
        <taxon>Pleocyemata</taxon>
        <taxon>Brachyura</taxon>
        <taxon>Eubrachyura</taxon>
        <taxon>Portunoidea</taxon>
        <taxon>Portunidae</taxon>
        <taxon>Portuninae</taxon>
        <taxon>Scylla</taxon>
    </lineage>
</organism>
<comment type="similarity">
    <text evidence="1">Belongs to the CYFIP family.</text>
</comment>
<dbReference type="SUPFAM" id="SSF101447">
    <property type="entry name" value="Formin homology 2 domain (FH2 domain)"/>
    <property type="match status" value="1"/>
</dbReference>
<feature type="compositionally biased region" description="Polar residues" evidence="2">
    <location>
        <begin position="102"/>
        <end position="113"/>
    </location>
</feature>
<dbReference type="Pfam" id="PF05994">
    <property type="entry name" value="FragX_IP"/>
    <property type="match status" value="1"/>
</dbReference>
<sequence>MADLPPPPPPPPEDYDLDDGLPPPPPPPPDYEDDLPPPPPPPPSLPSVYPEEPPPPPEPDYDLCDSPLSGSQLQVSRGVEDLPPPPPTTDPQDGVMGIDDFSQLNFYNDLQQQELKKGSGRSRHSSYGSSNSTMVEGSSSSRFSMGSASSMGRWSQVPDTPTKSLPRRASSASVAAYTEPFMMTEEAQSSLYGTMSKASRQHRDRHHKQQPANPYGTVRRQPGQHSTLDTMYATYKREKHSKHRPSLSRSSVTSVTSTSITSGLHSVLDDLPQPVPNERPILERLKYAPSVDLSDSSKMSGDRVTISDALSNVDVLDDLPLPDQQPVIEAQPCSVVYIANFDTNFEDRMAYVTGVAKYMEEAATHAELNKLLEEGEQHAVMLYTWRCCSRAIPQPKSNEQPNRVEIYEKTVRVLSDEVKKLTKFMNFQRKAIDVFCTQVKRLCHQEKRKDFVSEAYLLTLGKFINMFAVLDELKNMKSSVKNDYSTYRRAAQFLKVMSDTQSLQESQNLSMFLATQNKIRDTLKEKLTAIPSYEDLLCDVVNISMHMFENRMYLTPKEKHMLVKVMGFGLFLVDSEICNINKLDQKKKIKLDKIDKIFKNLEVVPLFGDMQIAPFNYIKRSKNFDSKMWPMCSASSISPQADLMCHLPRIRDEHIKYISELARYSNEVITTFKETARTDAENKDIADLALRGLQFLSEWTSVVTELYSWKLLHPTDHHSNNHCPADAEEYERATRYNYTNEEKFALIEVIAMIKGLQVLMARMEVVFLDSIRRNIYQELQDFVQLTLRDPLRKAIKNKKELLRTILVSVRETSADWLKGVEPPEDPALKGKKDPDNGFEIKVMRRNVGPSSTQLYMVRTMLESLISDKSGGKKTLRKELDGQHLCQIDEFHKTSFFWTYLINFSETLQYCCDLSQLWYREFYLEMTMGRRIQTCTVEHQHNDECTDLVVMEKRIQFPIEMSMPWILTDHILRTKDASMMECVLYPLDLYNDSAYYALTQFRKQFLYDEIEAEVNLCFDQFVFKLSEQVFAYYKHLAGSILLDKRFRSECNQHSLRIHYPPANRYETLLKQRHVQLLGRSIDLNKLICQRINASMHKSLEVAIARFEGADITSVVELEGLIEVNKLTHKLLSQLLVLDDFDAQLREANHNVLAPYGRTTLHVFWELNYDFLPNYCYNAATGRFVKAVVTTFAQPVQRDKPPNVAPYMVWGSKALNVAFTTIFNQYSGFLGPPHLRSIVRVLGYQGIAVVMQELLEIINSLIQGNIHQFTKTLLQAMPKLCKLPRYDYGSPGVLGYYHAQLNDIVQYPDARADLFHHFRELGNALLFCLLIEQSLTLEEVCDLLQAAPFQNILPKPFCKEGEKPETKQKRLESRYAPLQIVANIERLGTAKQAMIAREGDLLTRERLCCGLSIFEVILTRIQAFLEDPIWHGSPPANGVMNVDECTEFHRLWSALQFVMCIPVGANNFTVEQLFGEGLNWAGCCMIVLLGQQRRFEALDFCYHILRVQKVDGKDELIKGIQLKRMVDRIRRFQVLNSQIFAVLNKYLKTSDPDNLPVEHVRCFQPPIHQSLANQTYQRPDHLR</sequence>
<feature type="compositionally biased region" description="Low complexity" evidence="2">
    <location>
        <begin position="125"/>
        <end position="153"/>
    </location>
</feature>
<evidence type="ECO:0000313" key="5">
    <source>
        <dbReference type="Proteomes" id="UP001487740"/>
    </source>
</evidence>
<dbReference type="GO" id="GO:0030833">
    <property type="term" value="P:regulation of actin filament polymerization"/>
    <property type="evidence" value="ECO:0007669"/>
    <property type="project" value="InterPro"/>
</dbReference>
<dbReference type="PRINTS" id="PR01698">
    <property type="entry name" value="CYTOFMRPINTP"/>
</dbReference>